<evidence type="ECO:0000256" key="1">
    <source>
        <dbReference type="ARBA" id="ARBA00005614"/>
    </source>
</evidence>
<comment type="catalytic activity">
    <reaction evidence="3 4">
        <text>an acyl phosphate + H2O = a carboxylate + phosphate + H(+)</text>
        <dbReference type="Rhea" id="RHEA:14965"/>
        <dbReference type="ChEBI" id="CHEBI:15377"/>
        <dbReference type="ChEBI" id="CHEBI:15378"/>
        <dbReference type="ChEBI" id="CHEBI:29067"/>
        <dbReference type="ChEBI" id="CHEBI:43474"/>
        <dbReference type="ChEBI" id="CHEBI:59918"/>
        <dbReference type="EC" id="3.6.1.7"/>
    </reaction>
</comment>
<protein>
    <recommendedName>
        <fullName evidence="2 4">acylphosphatase</fullName>
        <ecNumber evidence="2 4">3.6.1.7</ecNumber>
    </recommendedName>
</protein>
<dbReference type="EC" id="3.6.1.7" evidence="2 4"/>
<dbReference type="InterPro" id="IPR001792">
    <property type="entry name" value="Acylphosphatase-like_dom"/>
</dbReference>
<name>A0A1G2GYH9_9BACT</name>
<dbReference type="PROSITE" id="PS00150">
    <property type="entry name" value="ACYLPHOSPHATASE_1"/>
    <property type="match status" value="1"/>
</dbReference>
<feature type="domain" description="Acylphosphatase-like" evidence="6">
    <location>
        <begin position="3"/>
        <end position="89"/>
    </location>
</feature>
<evidence type="ECO:0000256" key="5">
    <source>
        <dbReference type="RuleBase" id="RU004168"/>
    </source>
</evidence>
<keyword evidence="4" id="KW-0378">Hydrolase</keyword>
<feature type="active site" evidence="4">
    <location>
        <position position="18"/>
    </location>
</feature>
<reference evidence="7 8" key="1">
    <citation type="journal article" date="2016" name="Nat. Commun.">
        <title>Thousands of microbial genomes shed light on interconnected biogeochemical processes in an aquifer system.</title>
        <authorList>
            <person name="Anantharaman K."/>
            <person name="Brown C.T."/>
            <person name="Hug L.A."/>
            <person name="Sharon I."/>
            <person name="Castelle C.J."/>
            <person name="Probst A.J."/>
            <person name="Thomas B.C."/>
            <person name="Singh A."/>
            <person name="Wilkins M.J."/>
            <person name="Karaoz U."/>
            <person name="Brodie E.L."/>
            <person name="Williams K.H."/>
            <person name="Hubbard S.S."/>
            <person name="Banfield J.F."/>
        </authorList>
    </citation>
    <scope>NUCLEOTIDE SEQUENCE [LARGE SCALE GENOMIC DNA]</scope>
</reference>
<evidence type="ECO:0000259" key="6">
    <source>
        <dbReference type="PROSITE" id="PS51160"/>
    </source>
</evidence>
<dbReference type="EMBL" id="MHNZ01000035">
    <property type="protein sequence ID" value="OGZ55252.1"/>
    <property type="molecule type" value="Genomic_DNA"/>
</dbReference>
<sequence length="89" mass="10180">MVRIRIRITGRVQGVGFRYFVRDAARKYYIKGLVKNNSDGSLEIDAESTRTNILSFIEEIKRGPAFSKVDQCETAVQEKTKGYSAFRVE</sequence>
<dbReference type="InterPro" id="IPR017968">
    <property type="entry name" value="Acylphosphatase_CS"/>
</dbReference>
<dbReference type="STRING" id="1802129.A3J04_02280"/>
<dbReference type="SUPFAM" id="SSF54975">
    <property type="entry name" value="Acylphosphatase/BLUF domain-like"/>
    <property type="match status" value="1"/>
</dbReference>
<dbReference type="Proteomes" id="UP000177954">
    <property type="component" value="Unassembled WGS sequence"/>
</dbReference>
<dbReference type="Gene3D" id="3.30.70.100">
    <property type="match status" value="1"/>
</dbReference>
<comment type="caution">
    <text evidence="7">The sequence shown here is derived from an EMBL/GenBank/DDBJ whole genome shotgun (WGS) entry which is preliminary data.</text>
</comment>
<dbReference type="Pfam" id="PF00708">
    <property type="entry name" value="Acylphosphatase"/>
    <property type="match status" value="1"/>
</dbReference>
<dbReference type="PROSITE" id="PS51160">
    <property type="entry name" value="ACYLPHOSPHATASE_3"/>
    <property type="match status" value="1"/>
</dbReference>
<dbReference type="PANTHER" id="PTHR47268:SF4">
    <property type="entry name" value="ACYLPHOSPHATASE"/>
    <property type="match status" value="1"/>
</dbReference>
<evidence type="ECO:0000313" key="8">
    <source>
        <dbReference type="Proteomes" id="UP000177954"/>
    </source>
</evidence>
<dbReference type="InterPro" id="IPR020456">
    <property type="entry name" value="Acylphosphatase"/>
</dbReference>
<feature type="active site" evidence="4">
    <location>
        <position position="36"/>
    </location>
</feature>
<evidence type="ECO:0000256" key="3">
    <source>
        <dbReference type="ARBA" id="ARBA00047645"/>
    </source>
</evidence>
<dbReference type="GO" id="GO:0003998">
    <property type="term" value="F:acylphosphatase activity"/>
    <property type="evidence" value="ECO:0007669"/>
    <property type="project" value="UniProtKB-EC"/>
</dbReference>
<organism evidence="7 8">
    <name type="scientific">Candidatus Ryanbacteria bacterium RIFCSPLOWO2_02_FULL_47_14</name>
    <dbReference type="NCBI Taxonomy" id="1802129"/>
    <lineage>
        <taxon>Bacteria</taxon>
        <taxon>Candidatus Ryaniibacteriota</taxon>
    </lineage>
</organism>
<evidence type="ECO:0000256" key="4">
    <source>
        <dbReference type="PROSITE-ProRule" id="PRU00520"/>
    </source>
</evidence>
<comment type="similarity">
    <text evidence="1 5">Belongs to the acylphosphatase family.</text>
</comment>
<dbReference type="AlphaFoldDB" id="A0A1G2GYH9"/>
<dbReference type="PANTHER" id="PTHR47268">
    <property type="entry name" value="ACYLPHOSPHATASE"/>
    <property type="match status" value="1"/>
</dbReference>
<accession>A0A1G2GYH9</accession>
<evidence type="ECO:0000256" key="2">
    <source>
        <dbReference type="ARBA" id="ARBA00012150"/>
    </source>
</evidence>
<dbReference type="InterPro" id="IPR036046">
    <property type="entry name" value="Acylphosphatase-like_dom_sf"/>
</dbReference>
<proteinExistence type="inferred from homology"/>
<gene>
    <name evidence="7" type="ORF">A3J04_02280</name>
</gene>
<evidence type="ECO:0000313" key="7">
    <source>
        <dbReference type="EMBL" id="OGZ55252.1"/>
    </source>
</evidence>